<evidence type="ECO:0000256" key="2">
    <source>
        <dbReference type="ARBA" id="ARBA00022484"/>
    </source>
</evidence>
<dbReference type="InterPro" id="IPR057298">
    <property type="entry name" value="RDR6-like_RBD"/>
</dbReference>
<dbReference type="SMART" id="SM00360">
    <property type="entry name" value="RRM"/>
    <property type="match status" value="1"/>
</dbReference>
<evidence type="ECO:0000313" key="12">
    <source>
        <dbReference type="Proteomes" id="UP000822688"/>
    </source>
</evidence>
<evidence type="ECO:0000256" key="8">
    <source>
        <dbReference type="PROSITE-ProRule" id="PRU00176"/>
    </source>
</evidence>
<name>A0A8T0GD81_CERPU</name>
<dbReference type="EMBL" id="CM026432">
    <property type="protein sequence ID" value="KAG0556960.1"/>
    <property type="molecule type" value="Genomic_DNA"/>
</dbReference>
<dbReference type="GO" id="GO:0030422">
    <property type="term" value="P:siRNA processing"/>
    <property type="evidence" value="ECO:0007669"/>
    <property type="project" value="TreeGrafter"/>
</dbReference>
<dbReference type="Pfam" id="PF05183">
    <property type="entry name" value="RdRP"/>
    <property type="match status" value="1"/>
</dbReference>
<dbReference type="GO" id="GO:0031380">
    <property type="term" value="C:nuclear RNA-directed RNA polymerase complex"/>
    <property type="evidence" value="ECO:0007669"/>
    <property type="project" value="TreeGrafter"/>
</dbReference>
<evidence type="ECO:0000256" key="6">
    <source>
        <dbReference type="ARBA" id="ARBA00023158"/>
    </source>
</evidence>
<dbReference type="Pfam" id="PF24577">
    <property type="entry name" value="RDR6_2nd"/>
    <property type="match status" value="1"/>
</dbReference>
<dbReference type="Gene3D" id="3.30.70.330">
    <property type="match status" value="1"/>
</dbReference>
<comment type="catalytic activity">
    <reaction evidence="7 9">
        <text>RNA(n) + a ribonucleoside 5'-triphosphate = RNA(n+1) + diphosphate</text>
        <dbReference type="Rhea" id="RHEA:21248"/>
        <dbReference type="Rhea" id="RHEA-COMP:14527"/>
        <dbReference type="Rhea" id="RHEA-COMP:17342"/>
        <dbReference type="ChEBI" id="CHEBI:33019"/>
        <dbReference type="ChEBI" id="CHEBI:61557"/>
        <dbReference type="ChEBI" id="CHEBI:140395"/>
        <dbReference type="EC" id="2.7.7.48"/>
    </reaction>
</comment>
<dbReference type="InterPro" id="IPR058752">
    <property type="entry name" value="RDRP_C_head"/>
</dbReference>
<feature type="domain" description="RRM" evidence="10">
    <location>
        <begin position="4"/>
        <end position="83"/>
    </location>
</feature>
<dbReference type="Proteomes" id="UP000822688">
    <property type="component" value="Chromosome 11"/>
</dbReference>
<comment type="similarity">
    <text evidence="1 9">Belongs to the RdRP family.</text>
</comment>
<evidence type="ECO:0000313" key="11">
    <source>
        <dbReference type="EMBL" id="KAG0556960.1"/>
    </source>
</evidence>
<protein>
    <recommendedName>
        <fullName evidence="9">RNA-dependent RNA polymerase</fullName>
        <ecNumber evidence="9">2.7.7.48</ecNumber>
    </recommendedName>
</protein>
<keyword evidence="6 9" id="KW-0943">RNA-mediated gene silencing</keyword>
<dbReference type="EC" id="2.7.7.48" evidence="9"/>
<organism evidence="11 12">
    <name type="scientific">Ceratodon purpureus</name>
    <name type="common">Fire moss</name>
    <name type="synonym">Dicranum purpureum</name>
    <dbReference type="NCBI Taxonomy" id="3225"/>
    <lineage>
        <taxon>Eukaryota</taxon>
        <taxon>Viridiplantae</taxon>
        <taxon>Streptophyta</taxon>
        <taxon>Embryophyta</taxon>
        <taxon>Bryophyta</taxon>
        <taxon>Bryophytina</taxon>
        <taxon>Bryopsida</taxon>
        <taxon>Dicranidae</taxon>
        <taxon>Pseudoditrichales</taxon>
        <taxon>Ditrichaceae</taxon>
        <taxon>Ceratodon</taxon>
    </lineage>
</organism>
<dbReference type="AlphaFoldDB" id="A0A8T0GD81"/>
<accession>A0A8T0GD81</accession>
<dbReference type="PANTHER" id="PTHR23079">
    <property type="entry name" value="RNA-DEPENDENT RNA POLYMERASE"/>
    <property type="match status" value="1"/>
</dbReference>
<dbReference type="InterPro" id="IPR058751">
    <property type="entry name" value="RDRP_helical"/>
</dbReference>
<evidence type="ECO:0000256" key="3">
    <source>
        <dbReference type="ARBA" id="ARBA00022679"/>
    </source>
</evidence>
<comment type="function">
    <text evidence="9">Probably involved in the RNA silencing pathway and required for the generation of small interfering RNAs (siRNAs).</text>
</comment>
<keyword evidence="4 9" id="KW-0548">Nucleotidyltransferase</keyword>
<dbReference type="Pfam" id="PF24572">
    <property type="entry name" value="RBD_RDR6"/>
    <property type="match status" value="1"/>
</dbReference>
<dbReference type="InterPro" id="IPR057297">
    <property type="entry name" value="RDR6-like_2nd"/>
</dbReference>
<dbReference type="GO" id="GO:0003968">
    <property type="term" value="F:RNA-directed RNA polymerase activity"/>
    <property type="evidence" value="ECO:0007669"/>
    <property type="project" value="UniProtKB-KW"/>
</dbReference>
<dbReference type="InterPro" id="IPR057596">
    <property type="entry name" value="RDRP_core"/>
</dbReference>
<dbReference type="PANTHER" id="PTHR23079:SF18">
    <property type="entry name" value="RNA-DEPENDENT RNA POLYMERASE 6"/>
    <property type="match status" value="1"/>
</dbReference>
<dbReference type="InterPro" id="IPR035979">
    <property type="entry name" value="RBD_domain_sf"/>
</dbReference>
<dbReference type="SUPFAM" id="SSF54928">
    <property type="entry name" value="RNA-binding domain, RBD"/>
    <property type="match status" value="1"/>
</dbReference>
<proteinExistence type="inferred from homology"/>
<evidence type="ECO:0000256" key="4">
    <source>
        <dbReference type="ARBA" id="ARBA00022695"/>
    </source>
</evidence>
<sequence>MDQNQVMVGNFPWDVRAQDLATYLQRVLGIVDRCKVKRTSGKTPPHAFVQFVSGAVAREACSESDRGNLSFEGCVLKIIPCTSIGAGSKPSHGAGPIELRKAQLQLGTLTSLYDLLLSWRVPEYGCSLRVNKKMRKISLFFSHEKIMSANSQDKELCEFKLEFSVRDVRQVKEVQTQRGRMPELMMILQLWSPPLISYRTSQGDDVYCATHTPLPDDDDPWIRTIDFTPHRSIGRCLAYVISVSPTEGTPFRQLLQFFRLQRLCDGSPPRRLNMTWEETTYSARQNYFFVPDRNGVPFELMFLVNALVHRGIINTTSLTDEFYRTILTDYALSTYALQHMNTYSHPVFDAVTRIQRVKEWARKYDKVKGEEKVLPSGCMMVHRVILTPTRAYCAHPVREMSNRVLRHFHMLSDRFLRVTFLDDDLHQVPSSALTVPVSPIVRSMSTTLEFNRTELYKRVLNIVKTGFTLCGRKYEFLAFSSSQLRDASAWFFAGNSYVNAHHIRRWMGQFPTQNVAKFAARMGQCFSSTFITLAVPKERVMLLPDVHRNGYIFSDGCGRIAPKFALQVSESLKLDHTPSLYQIRYAGCKGVVATWPMGSSQGHQYDLGVRDSMNKFHSDHTELEVVGWSKYLPCYLNRQIICLLSTLQVENSAFKSLQDAQVVRLEAMLEDPSLAYEVLTSSCTGDVHSTAATMLQGGFHPKNEPHLYDMLLSIRTSQLEDLIAKARIYVPNGRWLMGCMDETGLLNYGQCFIQVSGPVKKASLGGDGFNQQHRSGPLQVITGKVIMAKNPCLHPGDIRILEAVDVPQLHSMVDCLVVPQNGDRPHPNEASGSDLDGDVYFTCWDSNLIPPSGCSWDPMNYNAHEQKLLSRPAKIEDVMEFFVKAMINDSLGVICNAHVVHADRSPLGALDENCLLLAQLAATAVDFPKTGKAATMPHYLRIKEFPDFMEKDESVTYQSDKIIGELYRSVTKFVKEEVDKHRHADHAEIPVDPAYDSDLQVPGYEQYLEDAWATKVLYDQNLRGIMSHFNVKREADVITGRMNLQSRGSSRQKSDLKERMIHAYAALCKEFQAEFYKSASEYASVKSSSEESMVAAESNSELENSRLLDITPKLASAWYHVTYNREWKQKALDLLNDTEDAGARPLLSFAWIAAPILAKIKYMKLQESRQGEALAD</sequence>
<dbReference type="InterPro" id="IPR000504">
    <property type="entry name" value="RRM_dom"/>
</dbReference>
<keyword evidence="12" id="KW-1185">Reference proteome</keyword>
<dbReference type="InterPro" id="IPR012677">
    <property type="entry name" value="Nucleotide-bd_a/b_plait_sf"/>
</dbReference>
<evidence type="ECO:0000259" key="10">
    <source>
        <dbReference type="PROSITE" id="PS50102"/>
    </source>
</evidence>
<dbReference type="Pfam" id="PF26252">
    <property type="entry name" value="RdRP_helical"/>
    <property type="match status" value="1"/>
</dbReference>
<evidence type="ECO:0000256" key="9">
    <source>
        <dbReference type="RuleBase" id="RU363098"/>
    </source>
</evidence>
<dbReference type="PROSITE" id="PS50102">
    <property type="entry name" value="RRM"/>
    <property type="match status" value="1"/>
</dbReference>
<dbReference type="GO" id="GO:0003723">
    <property type="term" value="F:RNA binding"/>
    <property type="evidence" value="ECO:0007669"/>
    <property type="project" value="UniProtKB-UniRule"/>
</dbReference>
<reference evidence="11 12" key="1">
    <citation type="submission" date="2020-06" db="EMBL/GenBank/DDBJ databases">
        <title>WGS assembly of Ceratodon purpureus strain R40.</title>
        <authorList>
            <person name="Carey S.B."/>
            <person name="Jenkins J."/>
            <person name="Shu S."/>
            <person name="Lovell J.T."/>
            <person name="Sreedasyam A."/>
            <person name="Maumus F."/>
            <person name="Tiley G.P."/>
            <person name="Fernandez-Pozo N."/>
            <person name="Barry K."/>
            <person name="Chen C."/>
            <person name="Wang M."/>
            <person name="Lipzen A."/>
            <person name="Daum C."/>
            <person name="Saski C.A."/>
            <person name="Payton A.C."/>
            <person name="Mcbreen J.C."/>
            <person name="Conrad R.E."/>
            <person name="Kollar L.M."/>
            <person name="Olsson S."/>
            <person name="Huttunen S."/>
            <person name="Landis J.B."/>
            <person name="Wickett N.J."/>
            <person name="Johnson M.G."/>
            <person name="Rensing S.A."/>
            <person name="Grimwood J."/>
            <person name="Schmutz J."/>
            <person name="Mcdaniel S.F."/>
        </authorList>
    </citation>
    <scope>NUCLEOTIDE SEQUENCE [LARGE SCALE GENOMIC DNA]</scope>
    <source>
        <strain evidence="11 12">R40</strain>
    </source>
</reference>
<gene>
    <name evidence="11" type="ORF">KC19_11G091000</name>
</gene>
<dbReference type="Pfam" id="PF26253">
    <property type="entry name" value="RdRP_head"/>
    <property type="match status" value="1"/>
</dbReference>
<keyword evidence="2 9" id="KW-0696">RNA-directed RNA polymerase</keyword>
<evidence type="ECO:0000256" key="1">
    <source>
        <dbReference type="ARBA" id="ARBA00005762"/>
    </source>
</evidence>
<comment type="caution">
    <text evidence="11">The sequence shown here is derived from an EMBL/GenBank/DDBJ whole genome shotgun (WGS) entry which is preliminary data.</text>
</comment>
<evidence type="ECO:0000256" key="5">
    <source>
        <dbReference type="ARBA" id="ARBA00022884"/>
    </source>
</evidence>
<dbReference type="InterPro" id="IPR007855">
    <property type="entry name" value="RDRP"/>
</dbReference>
<evidence type="ECO:0000256" key="7">
    <source>
        <dbReference type="ARBA" id="ARBA00048744"/>
    </source>
</evidence>
<keyword evidence="5 8" id="KW-0694">RNA-binding</keyword>
<dbReference type="CDD" id="cd00590">
    <property type="entry name" value="RRM_SF"/>
    <property type="match status" value="1"/>
</dbReference>
<keyword evidence="3 9" id="KW-0808">Transferase</keyword>